<sequence>QVNGRLTLDGNIADVSGIKYTYKAYKVAFKPTEYRISGINFTHDQLFFIGYTQGYCTKMRPGQTSTTLKGGGSIALPTHRIFGTLSNFPDFSKAFKCSDKKIMNPLERCALW</sequence>
<dbReference type="GO" id="GO:0004222">
    <property type="term" value="F:metalloendopeptidase activity"/>
    <property type="evidence" value="ECO:0007669"/>
    <property type="project" value="InterPro"/>
</dbReference>
<evidence type="ECO:0000259" key="1">
    <source>
        <dbReference type="Pfam" id="PF01431"/>
    </source>
</evidence>
<dbReference type="GO" id="GO:0005886">
    <property type="term" value="C:plasma membrane"/>
    <property type="evidence" value="ECO:0007669"/>
    <property type="project" value="TreeGrafter"/>
</dbReference>
<keyword evidence="3" id="KW-1185">Reference proteome</keyword>
<dbReference type="SUPFAM" id="SSF55486">
    <property type="entry name" value="Metalloproteases ('zincins'), catalytic domain"/>
    <property type="match status" value="1"/>
</dbReference>
<comment type="caution">
    <text evidence="2">The sequence shown here is derived from an EMBL/GenBank/DDBJ whole genome shotgun (WGS) entry which is preliminary data.</text>
</comment>
<feature type="non-terminal residue" evidence="2">
    <location>
        <position position="1"/>
    </location>
</feature>
<evidence type="ECO:0000313" key="2">
    <source>
        <dbReference type="EMBL" id="CAL1547630.1"/>
    </source>
</evidence>
<accession>A0AAV2IMF3</accession>
<reference evidence="2 3" key="1">
    <citation type="submission" date="2024-04" db="EMBL/GenBank/DDBJ databases">
        <authorList>
            <consortium name="Genoscope - CEA"/>
            <person name="William W."/>
        </authorList>
    </citation>
    <scope>NUCLEOTIDE SEQUENCE [LARGE SCALE GENOMIC DNA]</scope>
</reference>
<feature type="domain" description="Peptidase M13 C-terminal" evidence="1">
    <location>
        <begin position="2"/>
        <end position="110"/>
    </location>
</feature>
<dbReference type="PANTHER" id="PTHR11733">
    <property type="entry name" value="ZINC METALLOPROTEASE FAMILY M13 NEPRILYSIN-RELATED"/>
    <property type="match status" value="1"/>
</dbReference>
<dbReference type="InterPro" id="IPR000718">
    <property type="entry name" value="Peptidase_M13"/>
</dbReference>
<dbReference type="InterPro" id="IPR018497">
    <property type="entry name" value="Peptidase_M13_C"/>
</dbReference>
<dbReference type="Proteomes" id="UP001497497">
    <property type="component" value="Unassembled WGS sequence"/>
</dbReference>
<dbReference type="PROSITE" id="PS51885">
    <property type="entry name" value="NEPRILYSIN"/>
    <property type="match status" value="1"/>
</dbReference>
<protein>
    <recommendedName>
        <fullName evidence="1">Peptidase M13 C-terminal domain-containing protein</fullName>
    </recommendedName>
</protein>
<gene>
    <name evidence="2" type="ORF">GSLYS_00020947001</name>
</gene>
<dbReference type="Pfam" id="PF01431">
    <property type="entry name" value="Peptidase_M13"/>
    <property type="match status" value="1"/>
</dbReference>
<dbReference type="EMBL" id="CAXITT010001028">
    <property type="protein sequence ID" value="CAL1547630.1"/>
    <property type="molecule type" value="Genomic_DNA"/>
</dbReference>
<dbReference type="Gene3D" id="3.40.390.10">
    <property type="entry name" value="Collagenase (Catalytic Domain)"/>
    <property type="match status" value="1"/>
</dbReference>
<dbReference type="GO" id="GO:0016485">
    <property type="term" value="P:protein processing"/>
    <property type="evidence" value="ECO:0007669"/>
    <property type="project" value="TreeGrafter"/>
</dbReference>
<proteinExistence type="predicted"/>
<organism evidence="2 3">
    <name type="scientific">Lymnaea stagnalis</name>
    <name type="common">Great pond snail</name>
    <name type="synonym">Helix stagnalis</name>
    <dbReference type="NCBI Taxonomy" id="6523"/>
    <lineage>
        <taxon>Eukaryota</taxon>
        <taxon>Metazoa</taxon>
        <taxon>Spiralia</taxon>
        <taxon>Lophotrochozoa</taxon>
        <taxon>Mollusca</taxon>
        <taxon>Gastropoda</taxon>
        <taxon>Heterobranchia</taxon>
        <taxon>Euthyneura</taxon>
        <taxon>Panpulmonata</taxon>
        <taxon>Hygrophila</taxon>
        <taxon>Lymnaeoidea</taxon>
        <taxon>Lymnaeidae</taxon>
        <taxon>Lymnaea</taxon>
    </lineage>
</organism>
<dbReference type="AlphaFoldDB" id="A0AAV2IMF3"/>
<dbReference type="InterPro" id="IPR024079">
    <property type="entry name" value="MetalloPept_cat_dom_sf"/>
</dbReference>
<evidence type="ECO:0000313" key="3">
    <source>
        <dbReference type="Proteomes" id="UP001497497"/>
    </source>
</evidence>
<name>A0AAV2IMF3_LYMST</name>
<dbReference type="PANTHER" id="PTHR11733:SF240">
    <property type="entry name" value="GH14155P-RELATED"/>
    <property type="match status" value="1"/>
</dbReference>